<dbReference type="AlphaFoldDB" id="A0A926I0Y3"/>
<sequence>MIDSIQIIDAISGQLVRAAPSCRAVYLDRVPAGFERPSFLIENIESEVREVNANTIERTERFVITAFGGVDSYGNTGARELMELQEQAARAFCAGYLRVADRALKLAAHKGARDMDKATIDVQLRYNESRPQDPQARPEPPLMAQVHTLIQEG</sequence>
<proteinExistence type="predicted"/>
<dbReference type="InterPro" id="IPR049254">
    <property type="entry name" value="Phage_tail_terminator"/>
</dbReference>
<comment type="caution">
    <text evidence="1">The sequence shown here is derived from an EMBL/GenBank/DDBJ whole genome shotgun (WGS) entry which is preliminary data.</text>
</comment>
<evidence type="ECO:0000313" key="2">
    <source>
        <dbReference type="Proteomes" id="UP000653127"/>
    </source>
</evidence>
<dbReference type="EMBL" id="JACRST010000022">
    <property type="protein sequence ID" value="MBC8547502.1"/>
    <property type="molecule type" value="Genomic_DNA"/>
</dbReference>
<dbReference type="RefSeq" id="WP_249283544.1">
    <property type="nucleotide sequence ID" value="NZ_JACRST010000022.1"/>
</dbReference>
<gene>
    <name evidence="1" type="ORF">H8711_11255</name>
</gene>
<dbReference type="Pfam" id="PF20765">
    <property type="entry name" value="Phage_tail_terminator_8"/>
    <property type="match status" value="1"/>
</dbReference>
<organism evidence="1 2">
    <name type="scientific">Ligaoa zhengdingensis</name>
    <dbReference type="NCBI Taxonomy" id="2763658"/>
    <lineage>
        <taxon>Bacteria</taxon>
        <taxon>Bacillati</taxon>
        <taxon>Bacillota</taxon>
        <taxon>Clostridia</taxon>
        <taxon>Eubacteriales</taxon>
        <taxon>Oscillospiraceae</taxon>
        <taxon>Ligaoa</taxon>
    </lineage>
</organism>
<reference evidence="1" key="1">
    <citation type="submission" date="2020-08" db="EMBL/GenBank/DDBJ databases">
        <title>Genome public.</title>
        <authorList>
            <person name="Liu C."/>
            <person name="Sun Q."/>
        </authorList>
    </citation>
    <scope>NUCLEOTIDE SEQUENCE</scope>
    <source>
        <strain evidence="1">NSJ-31</strain>
    </source>
</reference>
<dbReference type="Proteomes" id="UP000653127">
    <property type="component" value="Unassembled WGS sequence"/>
</dbReference>
<name>A0A926I0Y3_9FIRM</name>
<accession>A0A926I0Y3</accession>
<protein>
    <submittedName>
        <fullName evidence="1">Uncharacterized protein</fullName>
    </submittedName>
</protein>
<keyword evidence="2" id="KW-1185">Reference proteome</keyword>
<evidence type="ECO:0000313" key="1">
    <source>
        <dbReference type="EMBL" id="MBC8547502.1"/>
    </source>
</evidence>